<dbReference type="SUPFAM" id="SSF54928">
    <property type="entry name" value="RNA-binding domain, RBD"/>
    <property type="match status" value="1"/>
</dbReference>
<sequence>MRERGRERERERNRRKTENTGNTDNMESEGCINQRRKPMERPRVNQSETGGTRASKEQQDAKWSYADMWRTFLKYGRVYDIYSPNRKSRSGARFGFVRFLNVHDKRELESQLDQIWVGDWKLWVNSPRFDDVKKEEKKEGEGQGLIPKYQNRSYAEVLRGYGAGNVEGANKGQYRTEPREKNENRIRESSGIAENRKVWKEKGKGASWTGMEYNIKEEEFAWLEGCYVGTVHSVEMVRNLQEKFYMEGYFYCRVRAMGGKMVLLDCEEKEELKDLVEMAVEWLAQWFNEIKPWSPELVAQERSGEEDDEVAGERGINEKNHQSQEEEVAAVSLEKFQNSNTGAGRVGRLGETQGHGEPSAPTVHREQAILAENWEKEGVETGLEKQETKRTRKGPKQSQTRSVDKESIACSSAQFVTSPIGPNRSEFSRIEETEHEISEEEDIDPFWKGFENQGVSTAGVDEQRGKNRERKRTAEMGKKVKPASNSMSGCRAARVSIGDTEIRNCNRLAERQRQEQQPTNLWDFAKKLGVVAVDEQQIVKRIEEMEKRDKEEKASMMQLEEASSKKNTGLIDLPLVGRRFTWYNSNGKYMSRIDRFLLTEEWILKWGDMKQWGLNRTVSDHCPILLKNEKMDWGPKPFKFFDAWLDQPGCKEFIRKVWKSTTVRGWKGYKLKEKLKRTKKELKEWSRNSIPEVDSKIMEAEKEIATIDEKGEIWDANTKYFHRSAKGRWRRNEILCIRINGVQHTGVAEIKNEVATYFEELFTEEKWERPKLDGIDFKRISEADNDILTAVFSEKEVKEAVWECESSKSPGPDGFNFKFVKVMWEDIKSDVVEFVQEFHEQGKIAKGSNASFIVLIPKVENPQKIEEYRPISLIDVMYKILAKIFANRLRMVIDKVIGEHQMAFIRGRQLAKGAVIANEEFHEQGKIAKGSNASFIVLIPKVENPQKIEEYRPISLIGVMYKILAKILANRLRMVIDKVIGEHQMAFIRGRQLAEGAVIANEVIDEVKRKKKKSFIFKVDFEKAYDKVCWGFIEYMMLRMGFCEKWRGWIKECLRSSSVSVMINGSPTREFRVSKGIRQGDPLSPFLFLIVAEGLNGMVTAASEKQLYKGVKVGTDDIMVSHLQFADDTIFFGEATDENIWAIKCIVRSFELVSGLKVNYAKSQLMGVNVEEAWVEKMAYRLYCKRKDLPFKYLGIPIGGNHRRIAMWHNLMESVKKKLAPWKGRYLSFGGRITIVNSVLSSLPVFLMSVYLLPKGIIHFIDKIRKSFLWGGEGEGRKINWVKWEKVCKNKLCGGLGVREMRKFNLALMGKWWGRLARNEQGLWDKIIASKYGGSGGHWLDWVRDGRGIGSLWWRDVGCLNNVDEEKEGWLTEGFKLKLGEGKGVSFWRDNWGGEGDLANLYPRLYNLSTGKEKKCCQMGNEEDGIWRWNLEWRRALFDWEREEAAELQQKIDSMRIHKDIPDTWKWDGLILSRWMYW</sequence>
<feature type="compositionally biased region" description="Basic and acidic residues" evidence="1">
    <location>
        <begin position="1"/>
        <end position="18"/>
    </location>
</feature>
<protein>
    <recommendedName>
        <fullName evidence="2">Reverse transcriptase domain-containing protein</fullName>
    </recommendedName>
</protein>
<dbReference type="Gene3D" id="3.60.10.10">
    <property type="entry name" value="Endonuclease/exonuclease/phosphatase"/>
    <property type="match status" value="1"/>
</dbReference>
<comment type="caution">
    <text evidence="3">The sequence shown here is derived from an EMBL/GenBank/DDBJ whole genome shotgun (WGS) entry which is preliminary data.</text>
</comment>
<feature type="region of interest" description="Disordered" evidence="1">
    <location>
        <begin position="459"/>
        <end position="492"/>
    </location>
</feature>
<dbReference type="InterPro" id="IPR000477">
    <property type="entry name" value="RT_dom"/>
</dbReference>
<dbReference type="InterPro" id="IPR035979">
    <property type="entry name" value="RBD_domain_sf"/>
</dbReference>
<organism evidence="3 4">
    <name type="scientific">Rubroshorea leprosula</name>
    <dbReference type="NCBI Taxonomy" id="152421"/>
    <lineage>
        <taxon>Eukaryota</taxon>
        <taxon>Viridiplantae</taxon>
        <taxon>Streptophyta</taxon>
        <taxon>Embryophyta</taxon>
        <taxon>Tracheophyta</taxon>
        <taxon>Spermatophyta</taxon>
        <taxon>Magnoliopsida</taxon>
        <taxon>eudicotyledons</taxon>
        <taxon>Gunneridae</taxon>
        <taxon>Pentapetalae</taxon>
        <taxon>rosids</taxon>
        <taxon>malvids</taxon>
        <taxon>Malvales</taxon>
        <taxon>Dipterocarpaceae</taxon>
        <taxon>Rubroshorea</taxon>
    </lineage>
</organism>
<feature type="compositionally biased region" description="Basic and acidic residues" evidence="1">
    <location>
        <begin position="461"/>
        <end position="478"/>
    </location>
</feature>
<feature type="region of interest" description="Disordered" evidence="1">
    <location>
        <begin position="299"/>
        <end position="424"/>
    </location>
</feature>
<keyword evidence="4" id="KW-1185">Reference proteome</keyword>
<feature type="compositionally biased region" description="Basic and acidic residues" evidence="1">
    <location>
        <begin position="363"/>
        <end position="389"/>
    </location>
</feature>
<feature type="domain" description="Reverse transcriptase" evidence="2">
    <location>
        <begin position="920"/>
        <end position="1198"/>
    </location>
</feature>
<proteinExistence type="predicted"/>
<dbReference type="InterPro" id="IPR043502">
    <property type="entry name" value="DNA/RNA_pol_sf"/>
</dbReference>
<dbReference type="InterPro" id="IPR036691">
    <property type="entry name" value="Endo/exonu/phosph_ase_sf"/>
</dbReference>
<dbReference type="PANTHER" id="PTHR31635">
    <property type="entry name" value="REVERSE TRANSCRIPTASE DOMAIN-CONTAINING PROTEIN-RELATED"/>
    <property type="match status" value="1"/>
</dbReference>
<reference evidence="3 4" key="1">
    <citation type="journal article" date="2021" name="Commun. Biol.">
        <title>The genome of Shorea leprosula (Dipterocarpaceae) highlights the ecological relevance of drought in aseasonal tropical rainforests.</title>
        <authorList>
            <person name="Ng K.K.S."/>
            <person name="Kobayashi M.J."/>
            <person name="Fawcett J.A."/>
            <person name="Hatakeyama M."/>
            <person name="Paape T."/>
            <person name="Ng C.H."/>
            <person name="Ang C.C."/>
            <person name="Tnah L.H."/>
            <person name="Lee C.T."/>
            <person name="Nishiyama T."/>
            <person name="Sese J."/>
            <person name="O'Brien M.J."/>
            <person name="Copetti D."/>
            <person name="Mohd Noor M.I."/>
            <person name="Ong R.C."/>
            <person name="Putra M."/>
            <person name="Sireger I.Z."/>
            <person name="Indrioko S."/>
            <person name="Kosugi Y."/>
            <person name="Izuno A."/>
            <person name="Isagi Y."/>
            <person name="Lee S.L."/>
            <person name="Shimizu K.K."/>
        </authorList>
    </citation>
    <scope>NUCLEOTIDE SEQUENCE [LARGE SCALE GENOMIC DNA]</scope>
    <source>
        <strain evidence="3">214</strain>
    </source>
</reference>
<dbReference type="SUPFAM" id="SSF56219">
    <property type="entry name" value="DNase I-like"/>
    <property type="match status" value="1"/>
</dbReference>
<dbReference type="PROSITE" id="PS50878">
    <property type="entry name" value="RT_POL"/>
    <property type="match status" value="1"/>
</dbReference>
<feature type="region of interest" description="Disordered" evidence="1">
    <location>
        <begin position="1"/>
        <end position="60"/>
    </location>
</feature>
<evidence type="ECO:0000256" key="1">
    <source>
        <dbReference type="SAM" id="MobiDB-lite"/>
    </source>
</evidence>
<dbReference type="PANTHER" id="PTHR31635:SF196">
    <property type="entry name" value="REVERSE TRANSCRIPTASE DOMAIN-CONTAINING PROTEIN-RELATED"/>
    <property type="match status" value="1"/>
</dbReference>
<dbReference type="CDD" id="cd01650">
    <property type="entry name" value="RT_nLTR_like"/>
    <property type="match status" value="1"/>
</dbReference>
<dbReference type="Pfam" id="PF00078">
    <property type="entry name" value="RVT_1"/>
    <property type="match status" value="1"/>
</dbReference>
<dbReference type="GO" id="GO:0003676">
    <property type="term" value="F:nucleic acid binding"/>
    <property type="evidence" value="ECO:0007669"/>
    <property type="project" value="InterPro"/>
</dbReference>
<gene>
    <name evidence="3" type="ORF">SLEP1_g51499</name>
</gene>
<dbReference type="Proteomes" id="UP001054252">
    <property type="component" value="Unassembled WGS sequence"/>
</dbReference>
<accession>A0AAV5M714</accession>
<name>A0AAV5M714_9ROSI</name>
<evidence type="ECO:0000313" key="4">
    <source>
        <dbReference type="Proteomes" id="UP001054252"/>
    </source>
</evidence>
<dbReference type="SUPFAM" id="SSF56672">
    <property type="entry name" value="DNA/RNA polymerases"/>
    <property type="match status" value="1"/>
</dbReference>
<dbReference type="EMBL" id="BPVZ01000179">
    <property type="protein sequence ID" value="GKV44307.1"/>
    <property type="molecule type" value="Genomic_DNA"/>
</dbReference>
<evidence type="ECO:0000259" key="2">
    <source>
        <dbReference type="PROSITE" id="PS50878"/>
    </source>
</evidence>
<evidence type="ECO:0000313" key="3">
    <source>
        <dbReference type="EMBL" id="GKV44307.1"/>
    </source>
</evidence>
<feature type="compositionally biased region" description="Basic and acidic residues" evidence="1">
    <location>
        <begin position="311"/>
        <end position="324"/>
    </location>
</feature>